<sequence>MRWFFDVGVNHLSRGLVAAALTVPLLPAAAPAAAPADARSAEVDCPDGYVCIYPEINCRRGHWCFYRAVIWAVFQAR</sequence>
<gene>
    <name evidence="1" type="ORF">GCM10009575_072990</name>
</gene>
<name>A0ABN1R0G2_9ACTN</name>
<keyword evidence="2" id="KW-1185">Reference proteome</keyword>
<organism evidence="1 2">
    <name type="scientific">Streptomyces rhizosphaericus</name>
    <dbReference type="NCBI Taxonomy" id="114699"/>
    <lineage>
        <taxon>Bacteria</taxon>
        <taxon>Bacillati</taxon>
        <taxon>Actinomycetota</taxon>
        <taxon>Actinomycetes</taxon>
        <taxon>Kitasatosporales</taxon>
        <taxon>Streptomycetaceae</taxon>
        <taxon>Streptomyces</taxon>
        <taxon>Streptomyces violaceusniger group</taxon>
    </lineage>
</organism>
<dbReference type="EMBL" id="BAAAID010000065">
    <property type="protein sequence ID" value="GAA0950123.1"/>
    <property type="molecule type" value="Genomic_DNA"/>
</dbReference>
<comment type="caution">
    <text evidence="1">The sequence shown here is derived from an EMBL/GenBank/DDBJ whole genome shotgun (WGS) entry which is preliminary data.</text>
</comment>
<reference evidence="1 2" key="1">
    <citation type="journal article" date="2019" name="Int. J. Syst. Evol. Microbiol.">
        <title>The Global Catalogue of Microorganisms (GCM) 10K type strain sequencing project: providing services to taxonomists for standard genome sequencing and annotation.</title>
        <authorList>
            <consortium name="The Broad Institute Genomics Platform"/>
            <consortium name="The Broad Institute Genome Sequencing Center for Infectious Disease"/>
            <person name="Wu L."/>
            <person name="Ma J."/>
        </authorList>
    </citation>
    <scope>NUCLEOTIDE SEQUENCE [LARGE SCALE GENOMIC DNA]</scope>
    <source>
        <strain evidence="1 2">JCM 11444</strain>
    </source>
</reference>
<accession>A0ABN1R0G2</accession>
<evidence type="ECO:0000313" key="2">
    <source>
        <dbReference type="Proteomes" id="UP001500418"/>
    </source>
</evidence>
<evidence type="ECO:0000313" key="1">
    <source>
        <dbReference type="EMBL" id="GAA0950123.1"/>
    </source>
</evidence>
<evidence type="ECO:0008006" key="3">
    <source>
        <dbReference type="Google" id="ProtNLM"/>
    </source>
</evidence>
<dbReference type="Proteomes" id="UP001500418">
    <property type="component" value="Unassembled WGS sequence"/>
</dbReference>
<proteinExistence type="predicted"/>
<protein>
    <recommendedName>
        <fullName evidence="3">Dickkopf N-terminal cysteine-rich domain-containing protein</fullName>
    </recommendedName>
</protein>